<feature type="non-terminal residue" evidence="3">
    <location>
        <position position="46"/>
    </location>
</feature>
<keyword evidence="1" id="KW-0472">Membrane</keyword>
<proteinExistence type="inferred from homology"/>
<dbReference type="InterPro" id="IPR039426">
    <property type="entry name" value="TonB-dep_rcpt-like"/>
</dbReference>
<dbReference type="InterPro" id="IPR012910">
    <property type="entry name" value="Plug_dom"/>
</dbReference>
<dbReference type="AlphaFoldDB" id="A0A3N6PRP3"/>
<keyword evidence="1" id="KW-0813">Transport</keyword>
<sequence>MILLDGIYLNGSSLADINPEDIEKVEVLKGAAGASLFGSQAANGVI</sequence>
<dbReference type="SUPFAM" id="SSF56935">
    <property type="entry name" value="Porins"/>
    <property type="match status" value="1"/>
</dbReference>
<name>A0A3N6PRP3_9CYAN</name>
<reference evidence="3 4" key="1">
    <citation type="journal article" date="2018" name="ACS Chem. Biol.">
        <title>Ketoreductase domain dysfunction expands chemodiversity: malyngamide biosynthesis in the cyanobacterium Okeania hirsuta.</title>
        <authorList>
            <person name="Moss N.A."/>
            <person name="Leao T."/>
            <person name="Rankin M."/>
            <person name="McCullough T.M."/>
            <person name="Qu P."/>
            <person name="Korobeynikov A."/>
            <person name="Smith J.L."/>
            <person name="Gerwick L."/>
            <person name="Gerwick W.H."/>
        </authorList>
    </citation>
    <scope>NUCLEOTIDE SEQUENCE [LARGE SCALE GENOMIC DNA]</scope>
    <source>
        <strain evidence="3 4">PAB10Feb10-1</strain>
    </source>
</reference>
<dbReference type="GO" id="GO:0009279">
    <property type="term" value="C:cell outer membrane"/>
    <property type="evidence" value="ECO:0007669"/>
    <property type="project" value="UniProtKB-SubCell"/>
</dbReference>
<keyword evidence="1" id="KW-0812">Transmembrane</keyword>
<evidence type="ECO:0000259" key="2">
    <source>
        <dbReference type="Pfam" id="PF07715"/>
    </source>
</evidence>
<evidence type="ECO:0000256" key="1">
    <source>
        <dbReference type="PROSITE-ProRule" id="PRU01360"/>
    </source>
</evidence>
<dbReference type="EMBL" id="RCBY01000479">
    <property type="protein sequence ID" value="RQH18186.1"/>
    <property type="molecule type" value="Genomic_DNA"/>
</dbReference>
<comment type="caution">
    <text evidence="3">The sequence shown here is derived from an EMBL/GenBank/DDBJ whole genome shotgun (WGS) entry which is preliminary data.</text>
</comment>
<dbReference type="Gene3D" id="2.170.130.10">
    <property type="entry name" value="TonB-dependent receptor, plug domain"/>
    <property type="match status" value="1"/>
</dbReference>
<gene>
    <name evidence="3" type="ORF">D5R40_33045</name>
</gene>
<feature type="domain" description="TonB-dependent receptor plug" evidence="2">
    <location>
        <begin position="2"/>
        <end position="45"/>
    </location>
</feature>
<evidence type="ECO:0000313" key="4">
    <source>
        <dbReference type="Proteomes" id="UP000269154"/>
    </source>
</evidence>
<comment type="similarity">
    <text evidence="1">Belongs to the TonB-dependent receptor family.</text>
</comment>
<dbReference type="Proteomes" id="UP000269154">
    <property type="component" value="Unassembled WGS sequence"/>
</dbReference>
<keyword evidence="1" id="KW-1134">Transmembrane beta strand</keyword>
<keyword evidence="1" id="KW-0998">Cell outer membrane</keyword>
<dbReference type="PROSITE" id="PS52016">
    <property type="entry name" value="TONB_DEPENDENT_REC_3"/>
    <property type="match status" value="1"/>
</dbReference>
<comment type="subcellular location">
    <subcellularLocation>
        <location evidence="1">Cell outer membrane</location>
        <topology evidence="1">Multi-pass membrane protein</topology>
    </subcellularLocation>
</comment>
<dbReference type="InterPro" id="IPR037066">
    <property type="entry name" value="Plug_dom_sf"/>
</dbReference>
<protein>
    <recommendedName>
        <fullName evidence="2">TonB-dependent receptor plug domain-containing protein</fullName>
    </recommendedName>
</protein>
<evidence type="ECO:0000313" key="3">
    <source>
        <dbReference type="EMBL" id="RQH18186.1"/>
    </source>
</evidence>
<organism evidence="3 4">
    <name type="scientific">Okeania hirsuta</name>
    <dbReference type="NCBI Taxonomy" id="1458930"/>
    <lineage>
        <taxon>Bacteria</taxon>
        <taxon>Bacillati</taxon>
        <taxon>Cyanobacteriota</taxon>
        <taxon>Cyanophyceae</taxon>
        <taxon>Oscillatoriophycideae</taxon>
        <taxon>Oscillatoriales</taxon>
        <taxon>Microcoleaceae</taxon>
        <taxon>Okeania</taxon>
    </lineage>
</organism>
<accession>A0A3N6PRP3</accession>
<dbReference type="Pfam" id="PF07715">
    <property type="entry name" value="Plug"/>
    <property type="match status" value="1"/>
</dbReference>
<keyword evidence="4" id="KW-1185">Reference proteome</keyword>